<dbReference type="AlphaFoldDB" id="A0A8S3TY63"/>
<comment type="caution">
    <text evidence="11">The sequence shown here is derived from an EMBL/GenBank/DDBJ whole genome shotgun (WGS) entry which is preliminary data.</text>
</comment>
<dbReference type="InterPro" id="IPR035979">
    <property type="entry name" value="RBD_domain_sf"/>
</dbReference>
<dbReference type="SUPFAM" id="SSF54928">
    <property type="entry name" value="RNA-binding domain, RBD"/>
    <property type="match status" value="1"/>
</dbReference>
<evidence type="ECO:0000256" key="5">
    <source>
        <dbReference type="ARBA" id="ARBA00022737"/>
    </source>
</evidence>
<feature type="domain" description="RRM" evidence="10">
    <location>
        <begin position="67"/>
        <end position="137"/>
    </location>
</feature>
<dbReference type="InterPro" id="IPR000504">
    <property type="entry name" value="RRM_dom"/>
</dbReference>
<evidence type="ECO:0000256" key="3">
    <source>
        <dbReference type="ARBA" id="ARBA00022490"/>
    </source>
</evidence>
<accession>A0A8S3TY63</accession>
<dbReference type="GO" id="GO:0005634">
    <property type="term" value="C:nucleus"/>
    <property type="evidence" value="ECO:0007669"/>
    <property type="project" value="UniProtKB-SubCell"/>
</dbReference>
<evidence type="ECO:0000259" key="10">
    <source>
        <dbReference type="PROSITE" id="PS50102"/>
    </source>
</evidence>
<dbReference type="OrthoDB" id="79941at2759"/>
<proteinExistence type="predicted"/>
<dbReference type="GO" id="GO:0007010">
    <property type="term" value="P:cytoskeleton organization"/>
    <property type="evidence" value="ECO:0007669"/>
    <property type="project" value="UniProtKB-ARBA"/>
</dbReference>
<evidence type="ECO:0000256" key="4">
    <source>
        <dbReference type="ARBA" id="ARBA00022553"/>
    </source>
</evidence>
<evidence type="ECO:0000313" key="12">
    <source>
        <dbReference type="Proteomes" id="UP000683360"/>
    </source>
</evidence>
<reference evidence="11" key="1">
    <citation type="submission" date="2021-03" db="EMBL/GenBank/DDBJ databases">
        <authorList>
            <person name="Bekaert M."/>
        </authorList>
    </citation>
    <scope>NUCLEOTIDE SEQUENCE</scope>
</reference>
<dbReference type="GO" id="GO:0005737">
    <property type="term" value="C:cytoplasm"/>
    <property type="evidence" value="ECO:0007669"/>
    <property type="project" value="UniProtKB-SubCell"/>
</dbReference>
<name>A0A8S3TY63_MYTED</name>
<dbReference type="Proteomes" id="UP000683360">
    <property type="component" value="Unassembled WGS sequence"/>
</dbReference>
<protein>
    <submittedName>
        <fullName evidence="11">RBM4</fullName>
    </submittedName>
</protein>
<keyword evidence="3" id="KW-0963">Cytoplasm</keyword>
<keyword evidence="5" id="KW-0677">Repeat</keyword>
<keyword evidence="7" id="KW-0539">Nucleus</keyword>
<dbReference type="InterPro" id="IPR050502">
    <property type="entry name" value="Euk_RNA-bind_prot"/>
</dbReference>
<evidence type="ECO:0000256" key="1">
    <source>
        <dbReference type="ARBA" id="ARBA00004123"/>
    </source>
</evidence>
<dbReference type="InterPro" id="IPR012677">
    <property type="entry name" value="Nucleotide-bd_a/b_plait_sf"/>
</dbReference>
<organism evidence="11 12">
    <name type="scientific">Mytilus edulis</name>
    <name type="common">Blue mussel</name>
    <dbReference type="NCBI Taxonomy" id="6550"/>
    <lineage>
        <taxon>Eukaryota</taxon>
        <taxon>Metazoa</taxon>
        <taxon>Spiralia</taxon>
        <taxon>Lophotrochozoa</taxon>
        <taxon>Mollusca</taxon>
        <taxon>Bivalvia</taxon>
        <taxon>Autobranchia</taxon>
        <taxon>Pteriomorphia</taxon>
        <taxon>Mytilida</taxon>
        <taxon>Mytiloidea</taxon>
        <taxon>Mytilidae</taxon>
        <taxon>Mytilinae</taxon>
        <taxon>Mytilus</taxon>
    </lineage>
</organism>
<evidence type="ECO:0000256" key="7">
    <source>
        <dbReference type="ARBA" id="ARBA00023242"/>
    </source>
</evidence>
<dbReference type="SMART" id="SM00360">
    <property type="entry name" value="RRM"/>
    <property type="match status" value="1"/>
</dbReference>
<dbReference type="GO" id="GO:0003729">
    <property type="term" value="F:mRNA binding"/>
    <property type="evidence" value="ECO:0007669"/>
    <property type="project" value="TreeGrafter"/>
</dbReference>
<dbReference type="Pfam" id="PF00076">
    <property type="entry name" value="RRM_1"/>
    <property type="match status" value="1"/>
</dbReference>
<feature type="region of interest" description="Disordered" evidence="9">
    <location>
        <begin position="120"/>
        <end position="277"/>
    </location>
</feature>
<dbReference type="PROSITE" id="PS50102">
    <property type="entry name" value="RRM"/>
    <property type="match status" value="1"/>
</dbReference>
<evidence type="ECO:0000256" key="6">
    <source>
        <dbReference type="ARBA" id="ARBA00022884"/>
    </source>
</evidence>
<dbReference type="CDD" id="cd12343">
    <property type="entry name" value="RRM1_2_CoAA_like"/>
    <property type="match status" value="1"/>
</dbReference>
<dbReference type="Gene3D" id="3.30.70.330">
    <property type="match status" value="1"/>
</dbReference>
<keyword evidence="12" id="KW-1185">Reference proteome</keyword>
<dbReference type="GO" id="GO:0010467">
    <property type="term" value="P:gene expression"/>
    <property type="evidence" value="ECO:0007669"/>
    <property type="project" value="UniProtKB-ARBA"/>
</dbReference>
<dbReference type="EMBL" id="CAJPWZ010002217">
    <property type="protein sequence ID" value="CAG2233765.1"/>
    <property type="molecule type" value="Genomic_DNA"/>
</dbReference>
<dbReference type="FunFam" id="3.30.70.330:FF:000046">
    <property type="entry name" value="RNA-binding protein 14 isoform X1"/>
    <property type="match status" value="1"/>
</dbReference>
<comment type="subcellular location">
    <subcellularLocation>
        <location evidence="2">Cytoplasm</location>
    </subcellularLocation>
    <subcellularLocation>
        <location evidence="1">Nucleus</location>
    </subcellularLocation>
</comment>
<dbReference type="PANTHER" id="PTHR48025:SF1">
    <property type="entry name" value="RRM DOMAIN-CONTAINING PROTEIN"/>
    <property type="match status" value="1"/>
</dbReference>
<keyword evidence="6 8" id="KW-0694">RNA-binding</keyword>
<evidence type="ECO:0000256" key="9">
    <source>
        <dbReference type="SAM" id="MobiDB-lite"/>
    </source>
</evidence>
<feature type="compositionally biased region" description="Basic and acidic residues" evidence="9">
    <location>
        <begin position="202"/>
        <end position="229"/>
    </location>
</feature>
<keyword evidence="4" id="KW-0597">Phosphoprotein</keyword>
<evidence type="ECO:0000256" key="8">
    <source>
        <dbReference type="PROSITE-ProRule" id="PRU00176"/>
    </source>
</evidence>
<sequence>MVINPLKTTSMLIGTNKKRTLLGNDMNICIQDSPITPVEIQKLLGGPSEVTEARSIVKLSILPWKMVKIFVGNLSQSTAREDIQMMFEKYGKVTECDVLKNYGFVHMASSDEAEKAIQELDGASVKGSRMRVEKSTGKSSRGGGGGRGGGGKMSRGRGGGRGGDRYGGGGGGGYGDPYRRPPPYGGGGGGGRDSYDRYGGGSRDRMPISRGYDSYDRRPPPMDDYRDRYGGGGGGYGSYDARRMTVVPLPVPHPSTTTEGKPPPPAPEDDRLTGYSNGHDADNYYDRFYKKPAPPPQTQKSVSQGFLQSEPCSIQHVTNLVQRCEQGEVLSALVLCHQLSIQHVTNLVQRCGQGEVLSALVLCHQLFIQHVTNLVQRCGQGEVLSALVLCHQLFIQHVTNLVQRCGQGEVLSALVLCHQLFIQHVTNLVQRCGQGEVLSALVLCHQLFIQHVTNLVQRCGQGEVLSALVLSSVVHSTCH</sequence>
<feature type="compositionally biased region" description="Gly residues" evidence="9">
    <location>
        <begin position="140"/>
        <end position="175"/>
    </location>
</feature>
<evidence type="ECO:0000313" key="11">
    <source>
        <dbReference type="EMBL" id="CAG2233765.1"/>
    </source>
</evidence>
<gene>
    <name evidence="11" type="ORF">MEDL_46419</name>
</gene>
<evidence type="ECO:0000256" key="2">
    <source>
        <dbReference type="ARBA" id="ARBA00004496"/>
    </source>
</evidence>
<dbReference type="PANTHER" id="PTHR48025">
    <property type="entry name" value="OS02G0815200 PROTEIN"/>
    <property type="match status" value="1"/>
</dbReference>